<dbReference type="AlphaFoldDB" id="A0A0L9UTV8"/>
<proteinExistence type="predicted"/>
<evidence type="ECO:0000256" key="2">
    <source>
        <dbReference type="SAM" id="Phobius"/>
    </source>
</evidence>
<feature type="transmembrane region" description="Helical" evidence="2">
    <location>
        <begin position="44"/>
        <end position="67"/>
    </location>
</feature>
<dbReference type="Proteomes" id="UP000053144">
    <property type="component" value="Chromosome 6"/>
</dbReference>
<feature type="region of interest" description="Disordered" evidence="1">
    <location>
        <begin position="129"/>
        <end position="156"/>
    </location>
</feature>
<feature type="compositionally biased region" description="Acidic residues" evidence="1">
    <location>
        <begin position="80"/>
        <end position="112"/>
    </location>
</feature>
<feature type="region of interest" description="Disordered" evidence="1">
    <location>
        <begin position="80"/>
        <end position="115"/>
    </location>
</feature>
<keyword evidence="2" id="KW-0812">Transmembrane</keyword>
<keyword evidence="2" id="KW-0472">Membrane</keyword>
<accession>A0A0L9UTV8</accession>
<gene>
    <name evidence="3" type="ORF">LR48_Vigan06g131800</name>
</gene>
<dbReference type="PANTHER" id="PTHR36715:SF1">
    <property type="entry name" value="PROTEIN, PUTATIVE-RELATED"/>
    <property type="match status" value="1"/>
</dbReference>
<evidence type="ECO:0000313" key="3">
    <source>
        <dbReference type="EMBL" id="KOM46012.1"/>
    </source>
</evidence>
<protein>
    <submittedName>
        <fullName evidence="3">Uncharacterized protein</fullName>
    </submittedName>
</protein>
<dbReference type="PANTHER" id="PTHR36715">
    <property type="entry name" value="BNAANNG41370D PROTEIN"/>
    <property type="match status" value="1"/>
</dbReference>
<keyword evidence="2" id="KW-1133">Transmembrane helix</keyword>
<sequence length="175" mass="19800">MQVPLIDRINDLQVGLNSLQTPSFSSQITTSLASVSIAYNFCKWGAVILALVATFGSIINRITIFIIRFRTKAPSLPSIEEYDDVYSSTDDDDDYENDDDLTYSSSEYEDEPSASSSFIRLEDYFRVRGTDDNDDNQNDEFQTQNGTHKRRGSIGDIFSLSELANSTRAPRRRPR</sequence>
<reference evidence="4" key="1">
    <citation type="journal article" date="2015" name="Proc. Natl. Acad. Sci. U.S.A.">
        <title>Genome sequencing of adzuki bean (Vigna angularis) provides insight into high starch and low fat accumulation and domestication.</title>
        <authorList>
            <person name="Yang K."/>
            <person name="Tian Z."/>
            <person name="Chen C."/>
            <person name="Luo L."/>
            <person name="Zhao B."/>
            <person name="Wang Z."/>
            <person name="Yu L."/>
            <person name="Li Y."/>
            <person name="Sun Y."/>
            <person name="Li W."/>
            <person name="Chen Y."/>
            <person name="Li Y."/>
            <person name="Zhang Y."/>
            <person name="Ai D."/>
            <person name="Zhao J."/>
            <person name="Shang C."/>
            <person name="Ma Y."/>
            <person name="Wu B."/>
            <person name="Wang M."/>
            <person name="Gao L."/>
            <person name="Sun D."/>
            <person name="Zhang P."/>
            <person name="Guo F."/>
            <person name="Wang W."/>
            <person name="Li Y."/>
            <person name="Wang J."/>
            <person name="Varshney R.K."/>
            <person name="Wang J."/>
            <person name="Ling H.Q."/>
            <person name="Wan P."/>
        </authorList>
    </citation>
    <scope>NUCLEOTIDE SEQUENCE</scope>
    <source>
        <strain evidence="4">cv. Jingnong 6</strain>
    </source>
</reference>
<organism evidence="3 4">
    <name type="scientific">Phaseolus angularis</name>
    <name type="common">Azuki bean</name>
    <name type="synonym">Vigna angularis</name>
    <dbReference type="NCBI Taxonomy" id="3914"/>
    <lineage>
        <taxon>Eukaryota</taxon>
        <taxon>Viridiplantae</taxon>
        <taxon>Streptophyta</taxon>
        <taxon>Embryophyta</taxon>
        <taxon>Tracheophyta</taxon>
        <taxon>Spermatophyta</taxon>
        <taxon>Magnoliopsida</taxon>
        <taxon>eudicotyledons</taxon>
        <taxon>Gunneridae</taxon>
        <taxon>Pentapetalae</taxon>
        <taxon>rosids</taxon>
        <taxon>fabids</taxon>
        <taxon>Fabales</taxon>
        <taxon>Fabaceae</taxon>
        <taxon>Papilionoideae</taxon>
        <taxon>50 kb inversion clade</taxon>
        <taxon>NPAAA clade</taxon>
        <taxon>indigoferoid/millettioid clade</taxon>
        <taxon>Phaseoleae</taxon>
        <taxon>Vigna</taxon>
    </lineage>
</organism>
<evidence type="ECO:0000256" key="1">
    <source>
        <dbReference type="SAM" id="MobiDB-lite"/>
    </source>
</evidence>
<dbReference type="Gramene" id="KOM46012">
    <property type="protein sequence ID" value="KOM46012"/>
    <property type="gene ID" value="LR48_Vigan06g131800"/>
</dbReference>
<evidence type="ECO:0000313" key="4">
    <source>
        <dbReference type="Proteomes" id="UP000053144"/>
    </source>
</evidence>
<name>A0A0L9UTV8_PHAAN</name>
<dbReference type="EMBL" id="CM003376">
    <property type="protein sequence ID" value="KOM46012.1"/>
    <property type="molecule type" value="Genomic_DNA"/>
</dbReference>